<dbReference type="InterPro" id="IPR026961">
    <property type="entry name" value="PGG_dom"/>
</dbReference>
<feature type="transmembrane region" description="Helical" evidence="9">
    <location>
        <begin position="982"/>
        <end position="1002"/>
    </location>
</feature>
<dbReference type="GO" id="GO:0005886">
    <property type="term" value="C:plasma membrane"/>
    <property type="evidence" value="ECO:0007669"/>
    <property type="project" value="TreeGrafter"/>
</dbReference>
<evidence type="ECO:0000256" key="8">
    <source>
        <dbReference type="SAM" id="MobiDB-lite"/>
    </source>
</evidence>
<dbReference type="InterPro" id="IPR036770">
    <property type="entry name" value="Ankyrin_rpt-contain_sf"/>
</dbReference>
<proteinExistence type="predicted"/>
<accession>A0AAW0M5L6</accession>
<sequence>METPAEQPQAGQTSLPQKKMTKQLTGKRDDTPLHTAAREGNLTAVTEIFSGIGEAELKELLEKQNQAGETALYVAAEYGYVDLVREMIKYYDLADAGIKARNGFDAFHIAAKQGDLEILKVLMEVHPELSMTVDGSNTTALHTAATQGHIEIVNFLLEAGSSLATIARSNQKTALHSAARNGHLEVVKALLEKEPGITKRTDKKGQTALHMAVKGQSSEVVGELIKADPLTVNIVDNKGNTALHIATRKGRAQIVKMLLEHNETDTKAVNRTGETATDTAEKTGQADVAALLQDYGVQSAKNLRPQAPSTARELKQTVSDIKHEVHDQLDQTRQTRKRVRGIAQRINKMHTEGLNNAINSTTVVAVLIATVAFAAIFTVPGQYVDDPENIPPGVSLGEANIAPQVPFIIFIIFDSIALFISLAVVVVQTSVVVIESKAKKQMMAVINKLMWLACALVSVAFLALSFVVVGESERWLAIGVTIIGATIMATTLGTMCYWVIRHRIEASNMRNIRRRSSLGSGSRSLSLSVMSDSEILNTEQPQAGQTSLPQKKMTKQLTGKRDDTPLHTAAREGNLTAVTEIFSGIGEAELKELLEKQNQAGETALYVAAEYGYVDLVREMIKYYDLADAGIKARNGFDAFHIAAKQGDLEILKVLMEVHPELSMTVDGSNTTALHTAATQGHIEIVNFLLEAGSSLATIARSNQKTALHSAARNGHLEVVKALLEKEPGITKRTDKKGQTALHMAVKGQSSEVVGELIKADPLTVNIVDNKGNTALHIATRKGRAQIVKMLLEHNETDTKAVNRTGETATDTAEKTGQADVAALLQDYGVQSAKNLRPQAPSTARELKQTVSDIKHEVHDQLDQTRQTRKRVRGIAQRINKMHTEGLNNAINSTTVVAVLIATVAFAAIFTVPGQYVDDPENIPPGVSLGEANIAPQVPFIIFIIFDSIALFISLAVVVVQTSVVVIESKAKKQMMAVINKLMWLACALVSVAFLALSFVVVGESERWLAIGVTIIGATIMATTLGTMCYWVIRHRIEASNMRNIRRRSSLGSGSRSLSLSVMSDSEILNSEYKLYAI</sequence>
<evidence type="ECO:0000259" key="10">
    <source>
        <dbReference type="Pfam" id="PF13962"/>
    </source>
</evidence>
<feature type="repeat" description="ANK" evidence="7">
    <location>
        <begin position="669"/>
        <end position="701"/>
    </location>
</feature>
<feature type="transmembrane region" description="Helical" evidence="9">
    <location>
        <begin position="475"/>
        <end position="500"/>
    </location>
</feature>
<feature type="repeat" description="ANK" evidence="7">
    <location>
        <begin position="102"/>
        <end position="134"/>
    </location>
</feature>
<feature type="domain" description="PGG" evidence="10">
    <location>
        <begin position="352"/>
        <end position="468"/>
    </location>
</feature>
<dbReference type="Pfam" id="PF12796">
    <property type="entry name" value="Ank_2"/>
    <property type="match status" value="6"/>
</dbReference>
<organism evidence="11">
    <name type="scientific">Quercus suber</name>
    <name type="common">Cork oak</name>
    <dbReference type="NCBI Taxonomy" id="58331"/>
    <lineage>
        <taxon>Eukaryota</taxon>
        <taxon>Viridiplantae</taxon>
        <taxon>Streptophyta</taxon>
        <taxon>Embryophyta</taxon>
        <taxon>Tracheophyta</taxon>
        <taxon>Spermatophyta</taxon>
        <taxon>Magnoliopsida</taxon>
        <taxon>eudicotyledons</taxon>
        <taxon>Gunneridae</taxon>
        <taxon>Pentapetalae</taxon>
        <taxon>rosids</taxon>
        <taxon>fabids</taxon>
        <taxon>Fagales</taxon>
        <taxon>Fagaceae</taxon>
        <taxon>Quercus</taxon>
    </lineage>
</organism>
<evidence type="ECO:0000256" key="3">
    <source>
        <dbReference type="ARBA" id="ARBA00022737"/>
    </source>
</evidence>
<evidence type="ECO:0000256" key="4">
    <source>
        <dbReference type="ARBA" id="ARBA00022989"/>
    </source>
</evidence>
<dbReference type="PROSITE" id="PS50297">
    <property type="entry name" value="ANK_REP_REGION"/>
    <property type="match status" value="8"/>
</dbReference>
<evidence type="ECO:0000256" key="7">
    <source>
        <dbReference type="PROSITE-ProRule" id="PRU00023"/>
    </source>
</evidence>
<feature type="repeat" description="ANK" evidence="7">
    <location>
        <begin position="771"/>
        <end position="795"/>
    </location>
</feature>
<name>A0AAW0M5L6_QUESU</name>
<reference evidence="11" key="1">
    <citation type="submission" date="2017-12" db="EMBL/GenBank/DDBJ databases">
        <authorList>
            <person name="Barbosa P."/>
            <person name="Usie A."/>
            <person name="Ramos A.M."/>
        </authorList>
    </citation>
    <scope>NUCLEOTIDE SEQUENCE</scope>
    <source>
        <strain evidence="11">HL8</strain>
        <tissue evidence="11">Leaves</tissue>
    </source>
</reference>
<dbReference type="PANTHER" id="PTHR24186:SF18">
    <property type="entry name" value="ANKYRIN REPEAT FAMILY PROTEIN"/>
    <property type="match status" value="1"/>
</dbReference>
<dbReference type="Pfam" id="PF13962">
    <property type="entry name" value="PGG"/>
    <property type="match status" value="2"/>
</dbReference>
<feature type="transmembrane region" description="Helical" evidence="9">
    <location>
        <begin position="1008"/>
        <end position="1033"/>
    </location>
</feature>
<dbReference type="PROSITE" id="PS50088">
    <property type="entry name" value="ANK_REPEAT"/>
    <property type="match status" value="8"/>
</dbReference>
<comment type="subcellular location">
    <subcellularLocation>
        <location evidence="1">Membrane</location>
        <topology evidence="1">Multi-pass membrane protein</topology>
    </subcellularLocation>
</comment>
<gene>
    <name evidence="11" type="ORF">CFP56_006920</name>
</gene>
<dbReference type="PANTHER" id="PTHR24186">
    <property type="entry name" value="PROTEIN PHOSPHATASE 1 REGULATORY SUBUNIT"/>
    <property type="match status" value="1"/>
</dbReference>
<feature type="region of interest" description="Disordered" evidence="8">
    <location>
        <begin position="1"/>
        <end position="37"/>
    </location>
</feature>
<evidence type="ECO:0000256" key="2">
    <source>
        <dbReference type="ARBA" id="ARBA00022692"/>
    </source>
</evidence>
<evidence type="ECO:0000256" key="6">
    <source>
        <dbReference type="ARBA" id="ARBA00023136"/>
    </source>
</evidence>
<dbReference type="SMART" id="SM00248">
    <property type="entry name" value="ANK"/>
    <property type="match status" value="16"/>
</dbReference>
<feature type="transmembrane region" description="Helical" evidence="9">
    <location>
        <begin position="890"/>
        <end position="912"/>
    </location>
</feature>
<evidence type="ECO:0000313" key="11">
    <source>
        <dbReference type="EMBL" id="KAK7859292.1"/>
    </source>
</evidence>
<protein>
    <submittedName>
        <fullName evidence="11">Ankyrin repeat-containing protein</fullName>
    </submittedName>
</protein>
<evidence type="ECO:0000256" key="1">
    <source>
        <dbReference type="ARBA" id="ARBA00004141"/>
    </source>
</evidence>
<dbReference type="Pfam" id="PF00023">
    <property type="entry name" value="Ank"/>
    <property type="match status" value="2"/>
</dbReference>
<feature type="domain" description="PGG" evidence="10">
    <location>
        <begin position="885"/>
        <end position="1001"/>
    </location>
</feature>
<keyword evidence="5 7" id="KW-0040">ANK repeat</keyword>
<feature type="repeat" description="ANK" evidence="7">
    <location>
        <begin position="136"/>
        <end position="168"/>
    </location>
</feature>
<feature type="repeat" description="ANK" evidence="7">
    <location>
        <begin position="238"/>
        <end position="262"/>
    </location>
</feature>
<feature type="transmembrane region" description="Helical" evidence="9">
    <location>
        <begin position="407"/>
        <end position="428"/>
    </location>
</feature>
<dbReference type="InterPro" id="IPR002110">
    <property type="entry name" value="Ankyrin_rpt"/>
</dbReference>
<dbReference type="SUPFAM" id="SSF48403">
    <property type="entry name" value="Ankyrin repeat"/>
    <property type="match status" value="2"/>
</dbReference>
<comment type="caution">
    <text evidence="11">The sequence shown here is derived from an EMBL/GenBank/DDBJ whole genome shotgun (WGS) entry which is preliminary data.</text>
</comment>
<dbReference type="EMBL" id="PKMF04000013">
    <property type="protein sequence ID" value="KAK7859292.1"/>
    <property type="molecule type" value="Genomic_DNA"/>
</dbReference>
<dbReference type="AlphaFoldDB" id="A0AAW0M5L6"/>
<keyword evidence="6 9" id="KW-0472">Membrane</keyword>
<dbReference type="Gene3D" id="1.25.40.20">
    <property type="entry name" value="Ankyrin repeat-containing domain"/>
    <property type="match status" value="4"/>
</dbReference>
<reference evidence="11" key="3">
    <citation type="submission" date="2023-07" db="EMBL/GenBank/DDBJ databases">
        <title>An improved reference 1 genome and first organelle genomes of Quercus suber.</title>
        <authorList>
            <consortium name="Genosuber Consortium"/>
            <person name="Usie A."/>
            <person name="Serra O."/>
            <person name="Barros P."/>
        </authorList>
    </citation>
    <scope>NUCLEOTIDE SEQUENCE</scope>
    <source>
        <strain evidence="11">HL8</strain>
        <tissue evidence="11">Leaves</tissue>
    </source>
</reference>
<feature type="repeat" description="ANK" evidence="7">
    <location>
        <begin position="635"/>
        <end position="667"/>
    </location>
</feature>
<feature type="transmembrane region" description="Helical" evidence="9">
    <location>
        <begin position="357"/>
        <end position="379"/>
    </location>
</feature>
<keyword evidence="2 9" id="KW-0812">Transmembrane</keyword>
<evidence type="ECO:0000256" key="9">
    <source>
        <dbReference type="SAM" id="Phobius"/>
    </source>
</evidence>
<feature type="region of interest" description="Disordered" evidence="8">
    <location>
        <begin position="538"/>
        <end position="566"/>
    </location>
</feature>
<feature type="compositionally biased region" description="Polar residues" evidence="8">
    <location>
        <begin position="538"/>
        <end position="549"/>
    </location>
</feature>
<feature type="transmembrane region" description="Helical" evidence="9">
    <location>
        <begin position="449"/>
        <end position="469"/>
    </location>
</feature>
<feature type="transmembrane region" description="Helical" evidence="9">
    <location>
        <begin position="940"/>
        <end position="961"/>
    </location>
</feature>
<evidence type="ECO:0000256" key="5">
    <source>
        <dbReference type="ARBA" id="ARBA00023043"/>
    </source>
</evidence>
<keyword evidence="3" id="KW-0677">Repeat</keyword>
<feature type="repeat" description="ANK" evidence="7">
    <location>
        <begin position="170"/>
        <end position="202"/>
    </location>
</feature>
<keyword evidence="4 9" id="KW-1133">Transmembrane helix</keyword>
<feature type="repeat" description="ANK" evidence="7">
    <location>
        <begin position="703"/>
        <end position="735"/>
    </location>
</feature>
<reference evidence="11" key="2">
    <citation type="journal article" date="2018" name="Sci. Data">
        <title>The draft genome sequence of cork oak.</title>
        <authorList>
            <person name="Ramos A.M."/>
            <person name="Usie A."/>
            <person name="Barbosa P."/>
            <person name="Barros P.M."/>
            <person name="Capote T."/>
            <person name="Chaves I."/>
            <person name="Simoes F."/>
            <person name="Abreu I."/>
            <person name="Carrasquinho I."/>
            <person name="Faro C."/>
            <person name="Guimaraes J.B."/>
            <person name="Mendonca D."/>
            <person name="Nobrega F."/>
            <person name="Rodrigues L."/>
            <person name="Saibo N.J.M."/>
            <person name="Varela M.C."/>
            <person name="Egas C."/>
            <person name="Matos J."/>
            <person name="Miguel C.M."/>
            <person name="Oliveira M.M."/>
            <person name="Ricardo C.P."/>
            <person name="Goncalves S."/>
        </authorList>
    </citation>
    <scope>NUCLEOTIDE SEQUENCE [LARGE SCALE GENOMIC DNA]</scope>
    <source>
        <strain evidence="11">HL8</strain>
    </source>
</reference>